<evidence type="ECO:0000313" key="1">
    <source>
        <dbReference type="EMBL" id="KAK1125049.1"/>
    </source>
</evidence>
<evidence type="ECO:0000313" key="2">
    <source>
        <dbReference type="Proteomes" id="UP001177670"/>
    </source>
</evidence>
<name>A0AA40KLQ9_9HYME</name>
<sequence>KELPEEEFPASLIKSETRQIDGCLTLNPVLNNVLVLNVEERNWRRKETSVANGVNQPSINACSGHGLCTGVQRERKKKNLYGLVPVGSRDLSLALVSSRGCV</sequence>
<comment type="caution">
    <text evidence="1">The sequence shown here is derived from an EMBL/GenBank/DDBJ whole genome shotgun (WGS) entry which is preliminary data.</text>
</comment>
<proteinExistence type="predicted"/>
<dbReference type="AlphaFoldDB" id="A0AA40KLQ9"/>
<gene>
    <name evidence="1" type="ORF">K0M31_006387</name>
</gene>
<reference evidence="1" key="1">
    <citation type="submission" date="2021-10" db="EMBL/GenBank/DDBJ databases">
        <title>Melipona bicolor Genome sequencing and assembly.</title>
        <authorList>
            <person name="Araujo N.S."/>
            <person name="Arias M.C."/>
        </authorList>
    </citation>
    <scope>NUCLEOTIDE SEQUENCE</scope>
    <source>
        <strain evidence="1">USP_2M_L1-L4_2017</strain>
        <tissue evidence="1">Whole body</tissue>
    </source>
</reference>
<feature type="non-terminal residue" evidence="1">
    <location>
        <position position="1"/>
    </location>
</feature>
<dbReference type="EMBL" id="JAHYIQ010000017">
    <property type="protein sequence ID" value="KAK1125049.1"/>
    <property type="molecule type" value="Genomic_DNA"/>
</dbReference>
<accession>A0AA40KLQ9</accession>
<protein>
    <submittedName>
        <fullName evidence="1">Uncharacterized protein</fullName>
    </submittedName>
</protein>
<keyword evidence="2" id="KW-1185">Reference proteome</keyword>
<dbReference type="Proteomes" id="UP001177670">
    <property type="component" value="Unassembled WGS sequence"/>
</dbReference>
<organism evidence="1 2">
    <name type="scientific">Melipona bicolor</name>
    <dbReference type="NCBI Taxonomy" id="60889"/>
    <lineage>
        <taxon>Eukaryota</taxon>
        <taxon>Metazoa</taxon>
        <taxon>Ecdysozoa</taxon>
        <taxon>Arthropoda</taxon>
        <taxon>Hexapoda</taxon>
        <taxon>Insecta</taxon>
        <taxon>Pterygota</taxon>
        <taxon>Neoptera</taxon>
        <taxon>Endopterygota</taxon>
        <taxon>Hymenoptera</taxon>
        <taxon>Apocrita</taxon>
        <taxon>Aculeata</taxon>
        <taxon>Apoidea</taxon>
        <taxon>Anthophila</taxon>
        <taxon>Apidae</taxon>
        <taxon>Melipona</taxon>
    </lineage>
</organism>